<reference evidence="1 2" key="1">
    <citation type="submission" date="2021-05" db="EMBL/GenBank/DDBJ databases">
        <title>Comparative genomic studies on the polysaccharide-degrading batcterial strains of the Flammeovirga genus.</title>
        <authorList>
            <person name="Zewei F."/>
            <person name="Zheng Z."/>
            <person name="Yu L."/>
            <person name="Ruyue G."/>
            <person name="Yanhong M."/>
            <person name="Yuanyuan C."/>
            <person name="Jingyan G."/>
            <person name="Wenjun H."/>
        </authorList>
    </citation>
    <scope>NUCLEOTIDE SEQUENCE [LARGE SCALE GENOMIC DNA]</scope>
    <source>
        <strain evidence="1 2">YS10</strain>
    </source>
</reference>
<protein>
    <submittedName>
        <fullName evidence="1">Uncharacterized protein</fullName>
    </submittedName>
</protein>
<evidence type="ECO:0000313" key="2">
    <source>
        <dbReference type="Proteomes" id="UP000682802"/>
    </source>
</evidence>
<organism evidence="1 2">
    <name type="scientific">Flammeovirga kamogawensis</name>
    <dbReference type="NCBI Taxonomy" id="373891"/>
    <lineage>
        <taxon>Bacteria</taxon>
        <taxon>Pseudomonadati</taxon>
        <taxon>Bacteroidota</taxon>
        <taxon>Cytophagia</taxon>
        <taxon>Cytophagales</taxon>
        <taxon>Flammeovirgaceae</taxon>
        <taxon>Flammeovirga</taxon>
    </lineage>
</organism>
<dbReference type="Gene3D" id="3.20.20.80">
    <property type="entry name" value="Glycosidases"/>
    <property type="match status" value="1"/>
</dbReference>
<proteinExistence type="predicted"/>
<name>A0ABX8H2U9_9BACT</name>
<dbReference type="RefSeq" id="WP_144075853.1">
    <property type="nucleotide sequence ID" value="NZ_CP076129.1"/>
</dbReference>
<gene>
    <name evidence="1" type="ORF">KM029_21425</name>
</gene>
<evidence type="ECO:0000313" key="1">
    <source>
        <dbReference type="EMBL" id="QWG10246.1"/>
    </source>
</evidence>
<sequence length="615" mass="71967">MKTIKTIILILPVLFFALTTSAANIKKVFAQNNILFINSPEKGVLPKINAYSYIYDSEKTWLDNNALFYPLVSDLAKQMSLKEAVDFEIQSAMKMGIDGFSFIYVISKNNNLYKRYNEIIEAYFEVAEEKGYPFYFNIALKFEPNNNLDEAIADASGVLKHFTNNKYSFSKNWHIENDKKVIMLSKVKSLLTKEERKKMEKSDDMIFDISLLFNRIDAILQPTIEDYNCIYTCIWPGRKKEVIEASKKFYTVKMEAFHMREEKLIERFNNNLKLTNKPFVHSIYHDHVSSYYVEIDSKKKKPRAFVIKEDLKINECYKEYDDLSLSKGLRLGFEQANNFNASILILNSWNTYIEGSQFRQEYNHGFGLGPLLNTLVEIWKNEEVDQGVFVAYRNKQKVDSNFLDYKVRKSIGDTQYSQDSIEVITYTKKPSKVIIEGTGKLAIGSGLQITTIPWKKGNLNISLVTEGVEIANLTTTREIREVDNRNQPNVIYQSSFDKRIIKDLVNTLATQEVNYFNIRFMLDPVEKNQWLKIEEERMHSHLTNLILNETNNKAYRSNESKNNERYEKKVKKLLPEFHYEVWKELKEEKLLEVSSSINNYDLYNLHNTYNVLEID</sequence>
<accession>A0ABX8H2U9</accession>
<dbReference type="EMBL" id="CP076129">
    <property type="protein sequence ID" value="QWG10246.1"/>
    <property type="molecule type" value="Genomic_DNA"/>
</dbReference>
<keyword evidence="2" id="KW-1185">Reference proteome</keyword>
<dbReference type="Proteomes" id="UP000682802">
    <property type="component" value="Chromosome 2"/>
</dbReference>